<dbReference type="InterPro" id="IPR051082">
    <property type="entry name" value="Pentapeptide-BTB/POZ_domain"/>
</dbReference>
<protein>
    <submittedName>
        <fullName evidence="1">Uncharacterized protein YjbI with pentapeptide repeats</fullName>
    </submittedName>
</protein>
<name>A0ABS2LHM0_9CELL</name>
<evidence type="ECO:0000313" key="1">
    <source>
        <dbReference type="EMBL" id="MBM7479892.1"/>
    </source>
</evidence>
<gene>
    <name evidence="1" type="ORF">JOD49_002812</name>
</gene>
<dbReference type="PANTHER" id="PTHR14136:SF17">
    <property type="entry name" value="BTB_POZ DOMAIN-CONTAINING PROTEIN KCTD9"/>
    <property type="match status" value="1"/>
</dbReference>
<dbReference type="Pfam" id="PF13599">
    <property type="entry name" value="Pentapeptide_4"/>
    <property type="match status" value="1"/>
</dbReference>
<dbReference type="SUPFAM" id="SSF141571">
    <property type="entry name" value="Pentapeptide repeat-like"/>
    <property type="match status" value="1"/>
</dbReference>
<dbReference type="InterPro" id="IPR001646">
    <property type="entry name" value="5peptide_repeat"/>
</dbReference>
<dbReference type="EMBL" id="JAFBBO010000001">
    <property type="protein sequence ID" value="MBM7479892.1"/>
    <property type="molecule type" value="Genomic_DNA"/>
</dbReference>
<sequence length="224" mass="24550">MRAQNDNSPTTVPPRIKRLRAGVRLPGDAEGIRAEDRRHDERFEGGDLSHADLSDVTFERCDLVGLSLHQADLRAATFSESRLERIDAPVLSAPRSVWHDVVLAGSRIGSAELYESAWRSVELVDCKLGYVNLRGATVRDLRFTRCTVDELDLTGAQTLRVAFEGTSVDHLVLAGARLAHTDLRGATLRRITSIERLAGATVGPSQLVEMAPLFAAELGIRVED</sequence>
<comment type="caution">
    <text evidence="1">The sequence shown here is derived from an EMBL/GenBank/DDBJ whole genome shotgun (WGS) entry which is preliminary data.</text>
</comment>
<organism evidence="1 2">
    <name type="scientific">Oerskovia jenensis</name>
    <dbReference type="NCBI Taxonomy" id="162169"/>
    <lineage>
        <taxon>Bacteria</taxon>
        <taxon>Bacillati</taxon>
        <taxon>Actinomycetota</taxon>
        <taxon>Actinomycetes</taxon>
        <taxon>Micrococcales</taxon>
        <taxon>Cellulomonadaceae</taxon>
        <taxon>Oerskovia</taxon>
    </lineage>
</organism>
<dbReference type="Pfam" id="PF00805">
    <property type="entry name" value="Pentapeptide"/>
    <property type="match status" value="1"/>
</dbReference>
<keyword evidence="2" id="KW-1185">Reference proteome</keyword>
<accession>A0ABS2LHM0</accession>
<proteinExistence type="predicted"/>
<evidence type="ECO:0000313" key="2">
    <source>
        <dbReference type="Proteomes" id="UP000698059"/>
    </source>
</evidence>
<dbReference type="PANTHER" id="PTHR14136">
    <property type="entry name" value="BTB_POZ DOMAIN-CONTAINING PROTEIN KCTD9"/>
    <property type="match status" value="1"/>
</dbReference>
<dbReference type="Proteomes" id="UP000698059">
    <property type="component" value="Unassembled WGS sequence"/>
</dbReference>
<dbReference type="RefSeq" id="WP_205307746.1">
    <property type="nucleotide sequence ID" value="NZ_BAAAVF010000013.1"/>
</dbReference>
<dbReference type="Gene3D" id="2.160.20.80">
    <property type="entry name" value="E3 ubiquitin-protein ligase SopA"/>
    <property type="match status" value="1"/>
</dbReference>
<reference evidence="1 2" key="1">
    <citation type="submission" date="2021-01" db="EMBL/GenBank/DDBJ databases">
        <title>Sequencing the genomes of 1000 actinobacteria strains.</title>
        <authorList>
            <person name="Klenk H.-P."/>
        </authorList>
    </citation>
    <scope>NUCLEOTIDE SEQUENCE [LARGE SCALE GENOMIC DNA]</scope>
    <source>
        <strain evidence="1 2">DSM 46000</strain>
    </source>
</reference>